<dbReference type="KEGG" id="nano:G5V58_15525"/>
<organism evidence="2 3">
    <name type="scientific">Nocardioides anomalus</name>
    <dbReference type="NCBI Taxonomy" id="2712223"/>
    <lineage>
        <taxon>Bacteria</taxon>
        <taxon>Bacillati</taxon>
        <taxon>Actinomycetota</taxon>
        <taxon>Actinomycetes</taxon>
        <taxon>Propionibacteriales</taxon>
        <taxon>Nocardioidaceae</taxon>
        <taxon>Nocardioides</taxon>
    </lineage>
</organism>
<accession>A0A6G6WFX6</accession>
<keyword evidence="3" id="KW-1185">Reference proteome</keyword>
<evidence type="ECO:0000313" key="2">
    <source>
        <dbReference type="EMBL" id="QIG43995.1"/>
    </source>
</evidence>
<proteinExistence type="predicted"/>
<evidence type="ECO:0008006" key="4">
    <source>
        <dbReference type="Google" id="ProtNLM"/>
    </source>
</evidence>
<dbReference type="AlphaFoldDB" id="A0A6G6WFX6"/>
<feature type="signal peptide" evidence="1">
    <location>
        <begin position="1"/>
        <end position="32"/>
    </location>
</feature>
<reference evidence="2 3" key="1">
    <citation type="submission" date="2020-02" db="EMBL/GenBank/DDBJ databases">
        <title>Full genome sequence of Nocardioides sp. R-3366.</title>
        <authorList>
            <person name="Im W.-T."/>
        </authorList>
    </citation>
    <scope>NUCLEOTIDE SEQUENCE [LARGE SCALE GENOMIC DNA]</scope>
    <source>
        <strain evidence="2 3">R-3366</strain>
    </source>
</reference>
<protein>
    <recommendedName>
        <fullName evidence="4">M1 family metallopeptidase</fullName>
    </recommendedName>
</protein>
<keyword evidence="1" id="KW-0732">Signal</keyword>
<dbReference type="EMBL" id="CP049257">
    <property type="protein sequence ID" value="QIG43995.1"/>
    <property type="molecule type" value="Genomic_DNA"/>
</dbReference>
<gene>
    <name evidence="2" type="ORF">G5V58_15525</name>
</gene>
<feature type="chain" id="PRO_5026145302" description="M1 family metallopeptidase" evidence="1">
    <location>
        <begin position="33"/>
        <end position="274"/>
    </location>
</feature>
<dbReference type="Proteomes" id="UP000502996">
    <property type="component" value="Chromosome"/>
</dbReference>
<evidence type="ECO:0000256" key="1">
    <source>
        <dbReference type="SAM" id="SignalP"/>
    </source>
</evidence>
<name>A0A6G6WFX6_9ACTN</name>
<sequence length="274" mass="29728">MRSRILIVLATALATALTTALTAGGPVLPASAAPAVVESSPSGSPRAAVFDGTIYIDPDIIPASSPSVFKDATYQGRDRRQVFDRRKNKFITIRAFVVRVRFKDGTRLDAVVNPEFRRKRAAVGLAHAYGRVTGQLPASLRRDVKELWIHKGTELFGGGNHSLLIHTGQAKVYKKAGILEEALAHEATHTSLDARFASSPGWQAAQAADGASISTYGQANLQREDLAESVVPWLAVRFARDRVDPNVLVAIEQAIPNRLAFLDQQGLDLRPFVK</sequence>
<evidence type="ECO:0000313" key="3">
    <source>
        <dbReference type="Proteomes" id="UP000502996"/>
    </source>
</evidence>
<dbReference type="RefSeq" id="WP_165234563.1">
    <property type="nucleotide sequence ID" value="NZ_CP049257.1"/>
</dbReference>